<evidence type="ECO:0000313" key="1">
    <source>
        <dbReference type="EMBL" id="KIM68781.1"/>
    </source>
</evidence>
<protein>
    <submittedName>
        <fullName evidence="1">Uncharacterized protein</fullName>
    </submittedName>
</protein>
<proteinExistence type="predicted"/>
<gene>
    <name evidence="1" type="ORF">SCLCIDRAFT_894503</name>
</gene>
<reference evidence="2" key="2">
    <citation type="submission" date="2015-01" db="EMBL/GenBank/DDBJ databases">
        <title>Evolutionary Origins and Diversification of the Mycorrhizal Mutualists.</title>
        <authorList>
            <consortium name="DOE Joint Genome Institute"/>
            <consortium name="Mycorrhizal Genomics Consortium"/>
            <person name="Kohler A."/>
            <person name="Kuo A."/>
            <person name="Nagy L.G."/>
            <person name="Floudas D."/>
            <person name="Copeland A."/>
            <person name="Barry K.W."/>
            <person name="Cichocki N."/>
            <person name="Veneault-Fourrey C."/>
            <person name="LaButti K."/>
            <person name="Lindquist E.A."/>
            <person name="Lipzen A."/>
            <person name="Lundell T."/>
            <person name="Morin E."/>
            <person name="Murat C."/>
            <person name="Riley R."/>
            <person name="Ohm R."/>
            <person name="Sun H."/>
            <person name="Tunlid A."/>
            <person name="Henrissat B."/>
            <person name="Grigoriev I.V."/>
            <person name="Hibbett D.S."/>
            <person name="Martin F."/>
        </authorList>
    </citation>
    <scope>NUCLEOTIDE SEQUENCE [LARGE SCALE GENOMIC DNA]</scope>
    <source>
        <strain evidence="2">Foug A</strain>
    </source>
</reference>
<keyword evidence="2" id="KW-1185">Reference proteome</keyword>
<dbReference type="HOGENOM" id="CLU_1705306_0_0_1"/>
<dbReference type="Proteomes" id="UP000053989">
    <property type="component" value="Unassembled WGS sequence"/>
</dbReference>
<dbReference type="AlphaFoldDB" id="A0A0C3ELK6"/>
<evidence type="ECO:0000313" key="2">
    <source>
        <dbReference type="Proteomes" id="UP000053989"/>
    </source>
</evidence>
<dbReference type="InParanoid" id="A0A0C3ELK6"/>
<reference evidence="1 2" key="1">
    <citation type="submission" date="2014-04" db="EMBL/GenBank/DDBJ databases">
        <authorList>
            <consortium name="DOE Joint Genome Institute"/>
            <person name="Kuo A."/>
            <person name="Kohler A."/>
            <person name="Nagy L.G."/>
            <person name="Floudas D."/>
            <person name="Copeland A."/>
            <person name="Barry K.W."/>
            <person name="Cichocki N."/>
            <person name="Veneault-Fourrey C."/>
            <person name="LaButti K."/>
            <person name="Lindquist E.A."/>
            <person name="Lipzen A."/>
            <person name="Lundell T."/>
            <person name="Morin E."/>
            <person name="Murat C."/>
            <person name="Sun H."/>
            <person name="Tunlid A."/>
            <person name="Henrissat B."/>
            <person name="Grigoriev I.V."/>
            <person name="Hibbett D.S."/>
            <person name="Martin F."/>
            <person name="Nordberg H.P."/>
            <person name="Cantor M.N."/>
            <person name="Hua S.X."/>
        </authorList>
    </citation>
    <scope>NUCLEOTIDE SEQUENCE [LARGE SCALE GENOMIC DNA]</scope>
    <source>
        <strain evidence="1 2">Foug A</strain>
    </source>
</reference>
<accession>A0A0C3ELK6</accession>
<name>A0A0C3ELK6_9AGAM</name>
<organism evidence="1 2">
    <name type="scientific">Scleroderma citrinum Foug A</name>
    <dbReference type="NCBI Taxonomy" id="1036808"/>
    <lineage>
        <taxon>Eukaryota</taxon>
        <taxon>Fungi</taxon>
        <taxon>Dikarya</taxon>
        <taxon>Basidiomycota</taxon>
        <taxon>Agaricomycotina</taxon>
        <taxon>Agaricomycetes</taxon>
        <taxon>Agaricomycetidae</taxon>
        <taxon>Boletales</taxon>
        <taxon>Sclerodermatineae</taxon>
        <taxon>Sclerodermataceae</taxon>
        <taxon>Scleroderma</taxon>
    </lineage>
</organism>
<dbReference type="EMBL" id="KN822008">
    <property type="protein sequence ID" value="KIM68781.1"/>
    <property type="molecule type" value="Genomic_DNA"/>
</dbReference>
<sequence>MKGILTKEVATEENMVRRNESLYGSHGCPMRNEGRFVIEHPEIRISSGLREQPIWCYKTATRGAREGVLPPRWERNLRQSQLTWQKGGEFAEGPERLRDKGKRADSELRTVSAFCAKRQRGVNPTLAIWVMEVICDVSCRSEGMTKRGDELCTD</sequence>